<dbReference type="RefSeq" id="XP_015702852.1">
    <property type="nucleotide sequence ID" value="XM_015847549.1"/>
</dbReference>
<dbReference type="VEuPathDB" id="FungiDB:PAAG_11997"/>
<organism evidence="1 2">
    <name type="scientific">Paracoccidioides lutzii (strain ATCC MYA-826 / Pb01)</name>
    <name type="common">Paracoccidioides brasiliensis</name>
    <dbReference type="NCBI Taxonomy" id="502779"/>
    <lineage>
        <taxon>Eukaryota</taxon>
        <taxon>Fungi</taxon>
        <taxon>Dikarya</taxon>
        <taxon>Ascomycota</taxon>
        <taxon>Pezizomycotina</taxon>
        <taxon>Eurotiomycetes</taxon>
        <taxon>Eurotiomycetidae</taxon>
        <taxon>Onygenales</taxon>
        <taxon>Ajellomycetaceae</taxon>
        <taxon>Paracoccidioides</taxon>
    </lineage>
</organism>
<reference evidence="1 2" key="1">
    <citation type="journal article" date="2011" name="PLoS Genet.">
        <title>Comparative genomic analysis of human fungal pathogens causing paracoccidioidomycosis.</title>
        <authorList>
            <person name="Desjardins C.A."/>
            <person name="Champion M.D."/>
            <person name="Holder J.W."/>
            <person name="Muszewska A."/>
            <person name="Goldberg J."/>
            <person name="Bailao A.M."/>
            <person name="Brigido M.M."/>
            <person name="Ferreira M.E."/>
            <person name="Garcia A.M."/>
            <person name="Grynberg M."/>
            <person name="Gujja S."/>
            <person name="Heiman D.I."/>
            <person name="Henn M.R."/>
            <person name="Kodira C.D."/>
            <person name="Leon-Narvaez H."/>
            <person name="Longo L.V."/>
            <person name="Ma L.J."/>
            <person name="Malavazi I."/>
            <person name="Matsuo A.L."/>
            <person name="Morais F.V."/>
            <person name="Pereira M."/>
            <person name="Rodriguez-Brito S."/>
            <person name="Sakthikumar S."/>
            <person name="Salem-Izacc S.M."/>
            <person name="Sykes S.M."/>
            <person name="Teixeira M.M."/>
            <person name="Vallejo M.C."/>
            <person name="Walter M.E."/>
            <person name="Yandava C."/>
            <person name="Young S."/>
            <person name="Zeng Q."/>
            <person name="Zucker J."/>
            <person name="Felipe M.S."/>
            <person name="Goldman G.H."/>
            <person name="Haas B.J."/>
            <person name="McEwen J.G."/>
            <person name="Nino-Vega G."/>
            <person name="Puccia R."/>
            <person name="San-Blas G."/>
            <person name="Soares C.M."/>
            <person name="Birren B.W."/>
            <person name="Cuomo C.A."/>
        </authorList>
    </citation>
    <scope>NUCLEOTIDE SEQUENCE [LARGE SCALE GENOMIC DNA]</scope>
    <source>
        <strain evidence="2">ATCC MYA-826 / Pb01</strain>
    </source>
</reference>
<proteinExistence type="predicted"/>
<evidence type="ECO:0000313" key="2">
    <source>
        <dbReference type="Proteomes" id="UP000002059"/>
    </source>
</evidence>
<dbReference type="GeneID" id="26970799"/>
<accession>A0A0A2V4N0</accession>
<dbReference type="AlphaFoldDB" id="A0A0A2V4N0"/>
<dbReference type="KEGG" id="pbl:PAAG_11997"/>
<keyword evidence="2" id="KW-1185">Reference proteome</keyword>
<dbReference type="EMBL" id="KN294004">
    <property type="protein sequence ID" value="KGQ01317.1"/>
    <property type="molecule type" value="Genomic_DNA"/>
</dbReference>
<evidence type="ECO:0000313" key="1">
    <source>
        <dbReference type="EMBL" id="KGQ01317.1"/>
    </source>
</evidence>
<gene>
    <name evidence="1" type="ORF">PAAG_11997</name>
</gene>
<name>A0A0A2V4N0_PARBA</name>
<dbReference type="Proteomes" id="UP000002059">
    <property type="component" value="Partially assembled WGS sequence"/>
</dbReference>
<dbReference type="HOGENOM" id="CLU_1326752_0_0_1"/>
<sequence length="207" mass="23345">MDFGITLSHFSHSTVGCPVCVSNLRKEPYWPLDPYHPPHFPTIETLRTGLAPRYHSKVLAWFQASRSAALVISLSLERKQKLVSEATVSHTREAQSRSQNEIGGLNVECFGAWILVFAGIQESRKANAEGRMAMVKEQHGGNNTVAWIRAVLQTSVDNSYFTTAPLKRFDHFDATNSPVVTLQFAPQQVFSLFHWFRNHLNLIPALR</sequence>
<protein>
    <submittedName>
        <fullName evidence="1">Uncharacterized protein</fullName>
    </submittedName>
</protein>